<feature type="compositionally biased region" description="Basic and acidic residues" evidence="1">
    <location>
        <begin position="28"/>
        <end position="37"/>
    </location>
</feature>
<dbReference type="OrthoDB" id="1923043at2759"/>
<dbReference type="AlphaFoldDB" id="A0A8X8AST4"/>
<accession>A0A8X8AST4</accession>
<dbReference type="EMBL" id="JAAMPC010000005">
    <property type="protein sequence ID" value="KAG2311695.1"/>
    <property type="molecule type" value="Genomic_DNA"/>
</dbReference>
<reference evidence="2 3" key="1">
    <citation type="submission" date="2020-02" db="EMBL/GenBank/DDBJ databases">
        <authorList>
            <person name="Ma Q."/>
            <person name="Huang Y."/>
            <person name="Song X."/>
            <person name="Pei D."/>
        </authorList>
    </citation>
    <scope>NUCLEOTIDE SEQUENCE [LARGE SCALE GENOMIC DNA]</scope>
    <source>
        <strain evidence="2">Sxm20200214</strain>
        <tissue evidence="2">Leaf</tissue>
    </source>
</reference>
<evidence type="ECO:0000256" key="1">
    <source>
        <dbReference type="SAM" id="MobiDB-lite"/>
    </source>
</evidence>
<keyword evidence="3" id="KW-1185">Reference proteome</keyword>
<name>A0A8X8AST4_BRACI</name>
<dbReference type="PANTHER" id="PTHR35490:SF2">
    <property type="entry name" value="BACTERIOPHAGE N4 ADSORPTION B PROTEIN"/>
    <property type="match status" value="1"/>
</dbReference>
<organism evidence="2 3">
    <name type="scientific">Brassica carinata</name>
    <name type="common">Ethiopian mustard</name>
    <name type="synonym">Abyssinian cabbage</name>
    <dbReference type="NCBI Taxonomy" id="52824"/>
    <lineage>
        <taxon>Eukaryota</taxon>
        <taxon>Viridiplantae</taxon>
        <taxon>Streptophyta</taxon>
        <taxon>Embryophyta</taxon>
        <taxon>Tracheophyta</taxon>
        <taxon>Spermatophyta</taxon>
        <taxon>Magnoliopsida</taxon>
        <taxon>eudicotyledons</taxon>
        <taxon>Gunneridae</taxon>
        <taxon>Pentapetalae</taxon>
        <taxon>rosids</taxon>
        <taxon>malvids</taxon>
        <taxon>Brassicales</taxon>
        <taxon>Brassicaceae</taxon>
        <taxon>Brassiceae</taxon>
        <taxon>Brassica</taxon>
    </lineage>
</organism>
<evidence type="ECO:0000313" key="2">
    <source>
        <dbReference type="EMBL" id="KAG2311695.1"/>
    </source>
</evidence>
<evidence type="ECO:0000313" key="3">
    <source>
        <dbReference type="Proteomes" id="UP000886595"/>
    </source>
</evidence>
<proteinExistence type="predicted"/>
<protein>
    <submittedName>
        <fullName evidence="2">Uncharacterized protein</fullName>
    </submittedName>
</protein>
<feature type="compositionally biased region" description="Polar residues" evidence="1">
    <location>
        <begin position="1"/>
        <end position="19"/>
    </location>
</feature>
<gene>
    <name evidence="2" type="ORF">Bca52824_023252</name>
</gene>
<dbReference type="PANTHER" id="PTHR35490">
    <property type="entry name" value="BACTERIOPHAGE N4 ADSORPTION B PROTEIN"/>
    <property type="match status" value="1"/>
</dbReference>
<feature type="region of interest" description="Disordered" evidence="1">
    <location>
        <begin position="1"/>
        <end position="42"/>
    </location>
</feature>
<dbReference type="Proteomes" id="UP000886595">
    <property type="component" value="Unassembled WGS sequence"/>
</dbReference>
<sequence length="275" mass="31219">MLEPGASSTSAETVPSTRSYYAKPPISKQEKGKDNRPPRMQFHSPTLHLRLISSTTNQAGHETIASDADVKASPRRKSTSFLFPLKSRSWITLLPMIWNGRTICRTLSLPKQTRRVNQRISMTQVGEFYDAWDELSTDSGMQSSVNNAESEQREIRLSLLMEIEKRKQTEKALQQLQKHWQRLREQLAQVGVFIPVARFVSNSLTRGMAKAEVENFEITQLSNRVHHYQAVNREMSQRNQKAISTIKLGSATLAWSYILASRPSSSEASQSLKDD</sequence>
<comment type="caution">
    <text evidence="2">The sequence shown here is derived from an EMBL/GenBank/DDBJ whole genome shotgun (WGS) entry which is preliminary data.</text>
</comment>